<sequence>MSTVDPNTSCTIHKVEHLMLISEMKSFCRAVKKACHCKGVFFCDCFQYISELSPPSW</sequence>
<evidence type="ECO:0000313" key="2">
    <source>
        <dbReference type="Proteomes" id="UP000825935"/>
    </source>
</evidence>
<comment type="caution">
    <text evidence="1">The sequence shown here is derived from an EMBL/GenBank/DDBJ whole genome shotgun (WGS) entry which is preliminary data.</text>
</comment>
<keyword evidence="2" id="KW-1185">Reference proteome</keyword>
<organism evidence="1 2">
    <name type="scientific">Ceratopteris richardii</name>
    <name type="common">Triangle waterfern</name>
    <dbReference type="NCBI Taxonomy" id="49495"/>
    <lineage>
        <taxon>Eukaryota</taxon>
        <taxon>Viridiplantae</taxon>
        <taxon>Streptophyta</taxon>
        <taxon>Embryophyta</taxon>
        <taxon>Tracheophyta</taxon>
        <taxon>Polypodiopsida</taxon>
        <taxon>Polypodiidae</taxon>
        <taxon>Polypodiales</taxon>
        <taxon>Pteridineae</taxon>
        <taxon>Pteridaceae</taxon>
        <taxon>Parkerioideae</taxon>
        <taxon>Ceratopteris</taxon>
    </lineage>
</organism>
<gene>
    <name evidence="1" type="ORF">KP509_11G018900</name>
</gene>
<dbReference type="EMBL" id="CM035416">
    <property type="protein sequence ID" value="KAH7424671.1"/>
    <property type="molecule type" value="Genomic_DNA"/>
</dbReference>
<name>A0A8T2TMH6_CERRI</name>
<evidence type="ECO:0000313" key="1">
    <source>
        <dbReference type="EMBL" id="KAH7424671.1"/>
    </source>
</evidence>
<dbReference type="Proteomes" id="UP000825935">
    <property type="component" value="Chromosome 11"/>
</dbReference>
<dbReference type="AlphaFoldDB" id="A0A8T2TMH6"/>
<protein>
    <submittedName>
        <fullName evidence="1">Uncharacterized protein</fullName>
    </submittedName>
</protein>
<proteinExistence type="predicted"/>
<reference evidence="1" key="1">
    <citation type="submission" date="2021-08" db="EMBL/GenBank/DDBJ databases">
        <title>WGS assembly of Ceratopteris richardii.</title>
        <authorList>
            <person name="Marchant D.B."/>
            <person name="Chen G."/>
            <person name="Jenkins J."/>
            <person name="Shu S."/>
            <person name="Leebens-Mack J."/>
            <person name="Grimwood J."/>
            <person name="Schmutz J."/>
            <person name="Soltis P."/>
            <person name="Soltis D."/>
            <person name="Chen Z.-H."/>
        </authorList>
    </citation>
    <scope>NUCLEOTIDE SEQUENCE</scope>
    <source>
        <strain evidence="1">Whitten #5841</strain>
        <tissue evidence="1">Leaf</tissue>
    </source>
</reference>
<accession>A0A8T2TMH6</accession>